<dbReference type="InterPro" id="IPR058922">
    <property type="entry name" value="WHD_DRP"/>
</dbReference>
<dbReference type="GO" id="GO:0043531">
    <property type="term" value="F:ADP binding"/>
    <property type="evidence" value="ECO:0007669"/>
    <property type="project" value="InterPro"/>
</dbReference>
<keyword evidence="5" id="KW-0067">ATP-binding</keyword>
<dbReference type="InterPro" id="IPR056789">
    <property type="entry name" value="LRR_R13L1-DRL21"/>
</dbReference>
<dbReference type="GO" id="GO:0006952">
    <property type="term" value="P:defense response"/>
    <property type="evidence" value="ECO:0007669"/>
    <property type="project" value="UniProtKB-KW"/>
</dbReference>
<dbReference type="FunCoup" id="A0A2P5EH78">
    <property type="interactions" value="371"/>
</dbReference>
<dbReference type="GO" id="GO:0005524">
    <property type="term" value="F:ATP binding"/>
    <property type="evidence" value="ECO:0007669"/>
    <property type="project" value="UniProtKB-KW"/>
</dbReference>
<dbReference type="PRINTS" id="PR00364">
    <property type="entry name" value="DISEASERSIST"/>
</dbReference>
<name>A0A2P5EH78_TREOI</name>
<proteinExistence type="predicted"/>
<dbReference type="InterPro" id="IPR041118">
    <property type="entry name" value="Rx_N"/>
</dbReference>
<dbReference type="PANTHER" id="PTHR36766:SF40">
    <property type="entry name" value="DISEASE RESISTANCE PROTEIN RGA3"/>
    <property type="match status" value="1"/>
</dbReference>
<dbReference type="Pfam" id="PF18052">
    <property type="entry name" value="Rx_N"/>
    <property type="match status" value="1"/>
</dbReference>
<dbReference type="InterPro" id="IPR027417">
    <property type="entry name" value="P-loop_NTPase"/>
</dbReference>
<evidence type="ECO:0000256" key="1">
    <source>
        <dbReference type="ARBA" id="ARBA00022614"/>
    </source>
</evidence>
<dbReference type="SUPFAM" id="SSF52540">
    <property type="entry name" value="P-loop containing nucleoside triphosphate hydrolases"/>
    <property type="match status" value="1"/>
</dbReference>
<gene>
    <name evidence="10" type="ORF">TorRG33x02_194060</name>
</gene>
<evidence type="ECO:0000256" key="4">
    <source>
        <dbReference type="ARBA" id="ARBA00022821"/>
    </source>
</evidence>
<dbReference type="Gene3D" id="1.20.5.4130">
    <property type="match status" value="1"/>
</dbReference>
<evidence type="ECO:0000313" key="11">
    <source>
        <dbReference type="Proteomes" id="UP000237000"/>
    </source>
</evidence>
<reference evidence="11" key="1">
    <citation type="submission" date="2016-06" db="EMBL/GenBank/DDBJ databases">
        <title>Parallel loss of symbiosis genes in relatives of nitrogen-fixing non-legume Parasponia.</title>
        <authorList>
            <person name="Van Velzen R."/>
            <person name="Holmer R."/>
            <person name="Bu F."/>
            <person name="Rutten L."/>
            <person name="Van Zeijl A."/>
            <person name="Liu W."/>
            <person name="Santuari L."/>
            <person name="Cao Q."/>
            <person name="Sharma T."/>
            <person name="Shen D."/>
            <person name="Roswanjaya Y."/>
            <person name="Wardhani T."/>
            <person name="Kalhor M.S."/>
            <person name="Jansen J."/>
            <person name="Van den Hoogen J."/>
            <person name="Gungor B."/>
            <person name="Hartog M."/>
            <person name="Hontelez J."/>
            <person name="Verver J."/>
            <person name="Yang W.-C."/>
            <person name="Schijlen E."/>
            <person name="Repin R."/>
            <person name="Schilthuizen M."/>
            <person name="Schranz E."/>
            <person name="Heidstra R."/>
            <person name="Miyata K."/>
            <person name="Fedorova E."/>
            <person name="Kohlen W."/>
            <person name="Bisseling T."/>
            <person name="Smit S."/>
            <person name="Geurts R."/>
        </authorList>
    </citation>
    <scope>NUCLEOTIDE SEQUENCE [LARGE SCALE GENOMIC DNA]</scope>
    <source>
        <strain evidence="11">cv. RG33-2</strain>
    </source>
</reference>
<dbReference type="AlphaFoldDB" id="A0A2P5EH78"/>
<dbReference type="InterPro" id="IPR036388">
    <property type="entry name" value="WH-like_DNA-bd_sf"/>
</dbReference>
<keyword evidence="11" id="KW-1185">Reference proteome</keyword>
<dbReference type="InParanoid" id="A0A2P5EH78"/>
<dbReference type="Gene3D" id="1.10.10.10">
    <property type="entry name" value="Winged helix-like DNA-binding domain superfamily/Winged helix DNA-binding domain"/>
    <property type="match status" value="1"/>
</dbReference>
<sequence>MAADLVAGAFLSAFLQVLFDRLASREVLDLFRGKEPIVNLLSELNTTLNSAGLLLNDAEEKLIKDQRVKKWLDDLKETVYDADDLVYKINTEALQNEMEGESRSSFSSKVLMKLIPTSFTAFDKAIKPEIDDILGKLKVLLEPKNIPGLQFIENKKLPQRLPAPRVKESDVYGRDADKEAIIKLLFSDDASGDKLFVIPIVGMGGIGKTTLAQLVYNDERVNNRFDTKAWVTVGDDKVDCMKVMKIILEQVTNSKDCKFEEQYVLQDKLEKALIGKKFLFVIDDVWDEDPQKWDVLKNSVASGLRGSKIIVTTRNQDVALIMKPGSIHYLDGVSNEDGWLLFAKHALLDVDSKECSDLQEIGENILQKCKGLPLAIKSLGGLLPHERNKEKWIDILNSEIWELYERRCTGILPALWLSYYYLPSHLKPCFAYCALFPKDHKFKKEKIILLWMAEGYLHSTTKKRMEEVGEEYFQDLISRSFFQPSSKEQSDLLTMHDLMHDLAIFVSGEFCLKMDDSNFSNCARKIRHLSYNGGIDDDPNTYEWFSKAKGLRTFLTLSESKPGKEWSLWMEHLLESLLRTGGCLRVLSIFGCNITKLPNSIGDLKYLRYVDLSHTKIEQMPDTICNLFNLQTLLLEGCDRLTRLPTNIGKLINLRHLHTPPNLEEMPLQIGKMKNLQTLNEFVVGKNNQSHIKLLKELQYLRGTLYIKGLENVVDVEDVMEAELKNKKFLSELEVHWDWDDSHAPDNSQKEREVLGALEPPAKLKRLFIRNYEGTSFPNWVGDHLYSNLVEVWLLGSNNCCLLPPLGQLSSLKKLVILGFSNVARISSEFYYSSTVDSPAEAKPFRSLENLCFENMENLQRWSFIEGEVEGGVFPRLKELEFRDCPRFEVSLPDYLPSLRKLEIFKCDQLVPLLPRAQQQQMDAAFPSLEILEITYCRGQHSLLEGGLPSSFKQIRISYCDNLKALDEETFQRLTSLEKLEIWQCDQLRCLPRGLPTSLSYLTIKGCRLLIPRLKRETGEDWPIIAHIPTTTTNDECHLM</sequence>
<comment type="caution">
    <text evidence="10">The sequence shown here is derived from an EMBL/GenBank/DDBJ whole genome shotgun (WGS) entry which is preliminary data.</text>
</comment>
<dbReference type="Proteomes" id="UP000237000">
    <property type="component" value="Unassembled WGS sequence"/>
</dbReference>
<feature type="domain" description="R13L1/DRL21-like LRR repeat region" evidence="9">
    <location>
        <begin position="692"/>
        <end position="818"/>
    </location>
</feature>
<dbReference type="Gene3D" id="3.40.50.300">
    <property type="entry name" value="P-loop containing nucleotide triphosphate hydrolases"/>
    <property type="match status" value="1"/>
</dbReference>
<dbReference type="Pfam" id="PF23559">
    <property type="entry name" value="WHD_DRP"/>
    <property type="match status" value="1"/>
</dbReference>
<keyword evidence="4" id="KW-0611">Plant defense</keyword>
<dbReference type="SUPFAM" id="SSF52058">
    <property type="entry name" value="L domain-like"/>
    <property type="match status" value="1"/>
</dbReference>
<evidence type="ECO:0000256" key="3">
    <source>
        <dbReference type="ARBA" id="ARBA00022741"/>
    </source>
</evidence>
<evidence type="ECO:0000256" key="2">
    <source>
        <dbReference type="ARBA" id="ARBA00022737"/>
    </source>
</evidence>
<evidence type="ECO:0000259" key="9">
    <source>
        <dbReference type="Pfam" id="PF25019"/>
    </source>
</evidence>
<dbReference type="InterPro" id="IPR002182">
    <property type="entry name" value="NB-ARC"/>
</dbReference>
<dbReference type="InterPro" id="IPR042197">
    <property type="entry name" value="Apaf_helical"/>
</dbReference>
<keyword evidence="1" id="KW-0433">Leucine-rich repeat</keyword>
<evidence type="ECO:0000259" key="7">
    <source>
        <dbReference type="Pfam" id="PF18052"/>
    </source>
</evidence>
<dbReference type="OrthoDB" id="1660289at2759"/>
<dbReference type="PANTHER" id="PTHR36766">
    <property type="entry name" value="PLANT BROAD-SPECTRUM MILDEW RESISTANCE PROTEIN RPW8"/>
    <property type="match status" value="1"/>
</dbReference>
<dbReference type="EMBL" id="JXTC01000156">
    <property type="protein sequence ID" value="PON84854.1"/>
    <property type="molecule type" value="Genomic_DNA"/>
</dbReference>
<keyword evidence="2" id="KW-0677">Repeat</keyword>
<protein>
    <submittedName>
        <fullName evidence="10">NB-ARC domain, LRR domain containing protein</fullName>
    </submittedName>
</protein>
<dbReference type="Gene3D" id="1.10.8.430">
    <property type="entry name" value="Helical domain of apoptotic protease-activating factors"/>
    <property type="match status" value="1"/>
</dbReference>
<feature type="domain" description="NB-ARC" evidence="6">
    <location>
        <begin position="175"/>
        <end position="346"/>
    </location>
</feature>
<dbReference type="FunFam" id="1.10.10.10:FF:000322">
    <property type="entry name" value="Probable disease resistance protein At1g63360"/>
    <property type="match status" value="1"/>
</dbReference>
<organism evidence="10 11">
    <name type="scientific">Trema orientale</name>
    <name type="common">Charcoal tree</name>
    <name type="synonym">Celtis orientalis</name>
    <dbReference type="NCBI Taxonomy" id="63057"/>
    <lineage>
        <taxon>Eukaryota</taxon>
        <taxon>Viridiplantae</taxon>
        <taxon>Streptophyta</taxon>
        <taxon>Embryophyta</taxon>
        <taxon>Tracheophyta</taxon>
        <taxon>Spermatophyta</taxon>
        <taxon>Magnoliopsida</taxon>
        <taxon>eudicotyledons</taxon>
        <taxon>Gunneridae</taxon>
        <taxon>Pentapetalae</taxon>
        <taxon>rosids</taxon>
        <taxon>fabids</taxon>
        <taxon>Rosales</taxon>
        <taxon>Cannabaceae</taxon>
        <taxon>Trema</taxon>
    </lineage>
</organism>
<accession>A0A2P5EH78</accession>
<dbReference type="Pfam" id="PF25019">
    <property type="entry name" value="LRR_R13L1-DRL21"/>
    <property type="match status" value="1"/>
</dbReference>
<evidence type="ECO:0000313" key="10">
    <source>
        <dbReference type="EMBL" id="PON84854.1"/>
    </source>
</evidence>
<dbReference type="Gene3D" id="3.80.10.10">
    <property type="entry name" value="Ribonuclease Inhibitor"/>
    <property type="match status" value="2"/>
</dbReference>
<evidence type="ECO:0000256" key="5">
    <source>
        <dbReference type="ARBA" id="ARBA00022840"/>
    </source>
</evidence>
<dbReference type="Pfam" id="PF00931">
    <property type="entry name" value="NB-ARC"/>
    <property type="match status" value="1"/>
</dbReference>
<dbReference type="GO" id="GO:0051707">
    <property type="term" value="P:response to other organism"/>
    <property type="evidence" value="ECO:0007669"/>
    <property type="project" value="UniProtKB-ARBA"/>
</dbReference>
<feature type="domain" description="Disease resistance protein winged helix" evidence="8">
    <location>
        <begin position="435"/>
        <end position="503"/>
    </location>
</feature>
<dbReference type="FunFam" id="3.40.50.300:FF:001091">
    <property type="entry name" value="Probable disease resistance protein At1g61300"/>
    <property type="match status" value="1"/>
</dbReference>
<feature type="domain" description="Disease resistance N-terminal" evidence="7">
    <location>
        <begin position="10"/>
        <end position="103"/>
    </location>
</feature>
<keyword evidence="3" id="KW-0547">Nucleotide-binding</keyword>
<dbReference type="InterPro" id="IPR032675">
    <property type="entry name" value="LRR_dom_sf"/>
</dbReference>
<evidence type="ECO:0000259" key="6">
    <source>
        <dbReference type="Pfam" id="PF00931"/>
    </source>
</evidence>
<evidence type="ECO:0000259" key="8">
    <source>
        <dbReference type="Pfam" id="PF23559"/>
    </source>
</evidence>